<evidence type="ECO:0000259" key="2">
    <source>
        <dbReference type="Pfam" id="PF23451"/>
    </source>
</evidence>
<keyword evidence="4" id="KW-1185">Reference proteome</keyword>
<evidence type="ECO:0000313" key="3">
    <source>
        <dbReference type="EMBL" id="MFC4129109.1"/>
    </source>
</evidence>
<dbReference type="Gene3D" id="3.30.300.130">
    <property type="entry name" value="Fe-S cluster assembly (FSCA)"/>
    <property type="match status" value="1"/>
</dbReference>
<dbReference type="PANTHER" id="PTHR42831">
    <property type="entry name" value="FE-S PROTEIN MATURATION AUXILIARY FACTOR YITW"/>
    <property type="match status" value="1"/>
</dbReference>
<dbReference type="Pfam" id="PF01883">
    <property type="entry name" value="FeS_assembly_P"/>
    <property type="match status" value="1"/>
</dbReference>
<dbReference type="InterPro" id="IPR052339">
    <property type="entry name" value="Fe-S_Maturation_MIP18"/>
</dbReference>
<dbReference type="Pfam" id="PF23451">
    <property type="entry name" value="Zn_ribbon_PaaD"/>
    <property type="match status" value="1"/>
</dbReference>
<accession>A0ABV8LEE2</accession>
<comment type="caution">
    <text evidence="3">The sequence shown here is derived from an EMBL/GenBank/DDBJ whole genome shotgun (WGS) entry which is preliminary data.</text>
</comment>
<dbReference type="InterPro" id="IPR034904">
    <property type="entry name" value="FSCA_dom_sf"/>
</dbReference>
<dbReference type="InterPro" id="IPR002744">
    <property type="entry name" value="MIP18-like"/>
</dbReference>
<sequence>MVDLRAVAGAVLDPELRVVTIAELGILRSVRVEPDQTVRVEITPTYAGCPAMDAIRDDIRSALAGVGHPEVEVVTVLSPPWSTDMITASGRAALERAGIAPPTAGPVALTLAPVCPRCGSGRTEEISRFGPTACQSIWRCTSCLEPFDHVRRF</sequence>
<evidence type="ECO:0000313" key="4">
    <source>
        <dbReference type="Proteomes" id="UP001595816"/>
    </source>
</evidence>
<feature type="domain" description="MIP18 family-like" evidence="1">
    <location>
        <begin position="10"/>
        <end position="76"/>
    </location>
</feature>
<evidence type="ECO:0000259" key="1">
    <source>
        <dbReference type="Pfam" id="PF01883"/>
    </source>
</evidence>
<dbReference type="Proteomes" id="UP001595816">
    <property type="component" value="Unassembled WGS sequence"/>
</dbReference>
<feature type="domain" description="PaaD zinc beta ribbon" evidence="2">
    <location>
        <begin position="113"/>
        <end position="150"/>
    </location>
</feature>
<name>A0ABV8LEE2_9ACTN</name>
<dbReference type="EMBL" id="JBHSAY010000003">
    <property type="protein sequence ID" value="MFC4129109.1"/>
    <property type="molecule type" value="Genomic_DNA"/>
</dbReference>
<reference evidence="4" key="1">
    <citation type="journal article" date="2019" name="Int. J. Syst. Evol. Microbiol.">
        <title>The Global Catalogue of Microorganisms (GCM) 10K type strain sequencing project: providing services to taxonomists for standard genome sequencing and annotation.</title>
        <authorList>
            <consortium name="The Broad Institute Genomics Platform"/>
            <consortium name="The Broad Institute Genome Sequencing Center for Infectious Disease"/>
            <person name="Wu L."/>
            <person name="Ma J."/>
        </authorList>
    </citation>
    <scope>NUCLEOTIDE SEQUENCE [LARGE SCALE GENOMIC DNA]</scope>
    <source>
        <strain evidence="4">CGMCC 4.7289</strain>
    </source>
</reference>
<dbReference type="PANTHER" id="PTHR42831:SF3">
    <property type="entry name" value="1,2-PHENYLACETYL-COA EPOXIDASE, SUBUNIT D-RELATED"/>
    <property type="match status" value="1"/>
</dbReference>
<dbReference type="RefSeq" id="WP_253758759.1">
    <property type="nucleotide sequence ID" value="NZ_JAMZDZ010000001.1"/>
</dbReference>
<proteinExistence type="predicted"/>
<dbReference type="SUPFAM" id="SSF117916">
    <property type="entry name" value="Fe-S cluster assembly (FSCA) domain-like"/>
    <property type="match status" value="1"/>
</dbReference>
<dbReference type="InterPro" id="IPR011883">
    <property type="entry name" value="PaaD-like"/>
</dbReference>
<dbReference type="InterPro" id="IPR056572">
    <property type="entry name" value="Zn_ribbon_PaaD"/>
</dbReference>
<protein>
    <submittedName>
        <fullName evidence="3">1,2-phenylacetyl-CoA epoxidase subunit PaaD</fullName>
    </submittedName>
</protein>
<gene>
    <name evidence="3" type="primary">paaD</name>
    <name evidence="3" type="ORF">ACFOZ4_00590</name>
</gene>
<dbReference type="NCBIfam" id="TIGR02159">
    <property type="entry name" value="PA_CoA_Oxy4"/>
    <property type="match status" value="1"/>
</dbReference>
<organism evidence="3 4">
    <name type="scientific">Hamadaea flava</name>
    <dbReference type="NCBI Taxonomy" id="1742688"/>
    <lineage>
        <taxon>Bacteria</taxon>
        <taxon>Bacillati</taxon>
        <taxon>Actinomycetota</taxon>
        <taxon>Actinomycetes</taxon>
        <taxon>Micromonosporales</taxon>
        <taxon>Micromonosporaceae</taxon>
        <taxon>Hamadaea</taxon>
    </lineage>
</organism>